<protein>
    <recommendedName>
        <fullName evidence="16">Flap endonuclease 1</fullName>
        <shortName evidence="16">FEN-1</shortName>
        <ecNumber evidence="16">3.1.-.-</ecNumber>
    </recommendedName>
    <alternativeName>
        <fullName evidence="16">Flap structure-specific endonuclease 1</fullName>
    </alternativeName>
</protein>
<dbReference type="SUPFAM" id="SSF47807">
    <property type="entry name" value="5' to 3' exonuclease, C-terminal subdomain"/>
    <property type="match status" value="1"/>
</dbReference>
<evidence type="ECO:0000313" key="22">
    <source>
        <dbReference type="Proteomes" id="UP001295684"/>
    </source>
</evidence>
<evidence type="ECO:0000256" key="6">
    <source>
        <dbReference type="ARBA" id="ARBA00022763"/>
    </source>
</evidence>
<keyword evidence="8 16" id="KW-0269">Exonuclease</keyword>
<dbReference type="FunFam" id="3.40.50.1010:FF:000016">
    <property type="entry name" value="Flap endonuclease 1"/>
    <property type="match status" value="1"/>
</dbReference>
<dbReference type="GO" id="GO:0005730">
    <property type="term" value="C:nucleolus"/>
    <property type="evidence" value="ECO:0007669"/>
    <property type="project" value="UniProtKB-SubCell"/>
</dbReference>
<evidence type="ECO:0000256" key="5">
    <source>
        <dbReference type="ARBA" id="ARBA00022759"/>
    </source>
</evidence>
<dbReference type="GO" id="GO:0005739">
    <property type="term" value="C:mitochondrion"/>
    <property type="evidence" value="ECO:0007669"/>
    <property type="project" value="UniProtKB-SubCell"/>
</dbReference>
<dbReference type="GO" id="GO:0017108">
    <property type="term" value="F:5'-flap endonuclease activity"/>
    <property type="evidence" value="ECO:0007669"/>
    <property type="project" value="UniProtKB-UniRule"/>
</dbReference>
<comment type="caution">
    <text evidence="21">The sequence shown here is derived from an EMBL/GenBank/DDBJ whole genome shotgun (WGS) entry which is preliminary data.</text>
</comment>
<dbReference type="GO" id="GO:0003677">
    <property type="term" value="F:DNA binding"/>
    <property type="evidence" value="ECO:0007669"/>
    <property type="project" value="UniProtKB-UniRule"/>
</dbReference>
<dbReference type="CDD" id="cd09907">
    <property type="entry name" value="H3TH_FEN1-Euk"/>
    <property type="match status" value="1"/>
</dbReference>
<keyword evidence="5 16" id="KW-0255">Endonuclease</keyword>
<name>A0AAD1UUG0_EUPCR</name>
<evidence type="ECO:0000256" key="14">
    <source>
        <dbReference type="ARBA" id="ARBA00034726"/>
    </source>
</evidence>
<dbReference type="SUPFAM" id="SSF88723">
    <property type="entry name" value="PIN domain-like"/>
    <property type="match status" value="1"/>
</dbReference>
<dbReference type="HAMAP" id="MF_00614">
    <property type="entry name" value="Fen"/>
    <property type="match status" value="1"/>
</dbReference>
<comment type="subcellular location">
    <subcellularLocation>
        <location evidence="16">Nucleus</location>
        <location evidence="16">Nucleolus</location>
    </subcellularLocation>
    <subcellularLocation>
        <location evidence="16">Nucleus</location>
        <location evidence="16">Nucleoplasm</location>
    </subcellularLocation>
    <subcellularLocation>
        <location evidence="16">Mitochondrion</location>
    </subcellularLocation>
    <text evidence="16">Resides mostly in the nucleoli and relocalizes to the nucleoplasm upon DNA damage.</text>
</comment>
<keyword evidence="17" id="KW-0175">Coiled coil</keyword>
<dbReference type="PANTHER" id="PTHR11081:SF9">
    <property type="entry name" value="FLAP ENDONUCLEASE 1"/>
    <property type="match status" value="1"/>
</dbReference>
<dbReference type="GO" id="GO:0008409">
    <property type="term" value="F:5'-3' exonuclease activity"/>
    <property type="evidence" value="ECO:0007669"/>
    <property type="project" value="UniProtKB-UniRule"/>
</dbReference>
<gene>
    <name evidence="21" type="ORF">ECRASSUSDP1_LOCUS13482</name>
</gene>
<evidence type="ECO:0000256" key="1">
    <source>
        <dbReference type="ARBA" id="ARBA00022553"/>
    </source>
</evidence>
<comment type="subunit">
    <text evidence="15">Interacts with PCNA1 and PCNA2. Three molecules of FEN1 bind to one PCNA trimer with each molecule binding to one PCNA monomer. PCNA stimulates the nuclease activity without altering cleavage specificity.</text>
</comment>
<dbReference type="EMBL" id="CAMPGE010013417">
    <property type="protein sequence ID" value="CAI2372154.1"/>
    <property type="molecule type" value="Genomic_DNA"/>
</dbReference>
<dbReference type="SMART" id="SM00279">
    <property type="entry name" value="HhH2"/>
    <property type="match status" value="1"/>
</dbReference>
<dbReference type="PRINTS" id="PR00853">
    <property type="entry name" value="XPGRADSUPER"/>
</dbReference>
<keyword evidence="6 16" id="KW-0227">DNA damage</keyword>
<evidence type="ECO:0000256" key="10">
    <source>
        <dbReference type="ARBA" id="ARBA00023128"/>
    </source>
</evidence>
<sequence>MGIHKLMSLIDEKAPDAVKEITLDTLTGKKVAIDASMCIYQFLISTQTLKQGFGVTELRDKDGNLTGHLVGILNRTLSLLDHGIKPIWVFDGKAPQLKAGELEERKEKKKEAKEKMDQLMEEGKDDEAAKMAQRSIRVTPEMTEDAKKMLRLCNIPMVEAPSEAEAQCAQMVKDELAFATVTEDMDALTFGTTVLLRGFGNRKDPIRQITLSKVLEGFEMSMDEFIDLCILCGCDYTSSISGIGPVKAFKYITQYKTIEEVLEVLEKENTKSKSATKKRYQIPEEFLYKESRAFFNEPDVTKKEDLEEFKWGTPEEEALTKFLTEEKGFSEVTVNNALKKFKKTKGKANQKRLDTFFKMGTKKSTSKVTKTKAAVKSKGKKSFK</sequence>
<evidence type="ECO:0000256" key="17">
    <source>
        <dbReference type="SAM" id="Coils"/>
    </source>
</evidence>
<feature type="domain" description="XPG-I" evidence="19">
    <location>
        <begin position="151"/>
        <end position="220"/>
    </location>
</feature>
<evidence type="ECO:0000256" key="13">
    <source>
        <dbReference type="ARBA" id="ARBA00029382"/>
    </source>
</evidence>
<dbReference type="InterPro" id="IPR029060">
    <property type="entry name" value="PIN-like_dom_sf"/>
</dbReference>
<keyword evidence="22" id="KW-1185">Reference proteome</keyword>
<dbReference type="AlphaFoldDB" id="A0AAD1UUG0"/>
<dbReference type="FunFam" id="1.10.150.20:FF:000009">
    <property type="entry name" value="Flap endonuclease 1"/>
    <property type="match status" value="1"/>
</dbReference>
<feature type="coiled-coil region" evidence="17">
    <location>
        <begin position="99"/>
        <end position="129"/>
    </location>
</feature>
<evidence type="ECO:0000256" key="12">
    <source>
        <dbReference type="ARBA" id="ARBA00023242"/>
    </source>
</evidence>
<dbReference type="InterPro" id="IPR036279">
    <property type="entry name" value="5-3_exonuclease_C_sf"/>
</dbReference>
<dbReference type="InterPro" id="IPR008918">
    <property type="entry name" value="HhH2"/>
</dbReference>
<dbReference type="SMART" id="SM00485">
    <property type="entry name" value="XPGN"/>
    <property type="match status" value="1"/>
</dbReference>
<keyword evidence="4 16" id="KW-0479">Metal-binding</keyword>
<keyword evidence="11 16" id="KW-0234">DNA repair</keyword>
<dbReference type="Pfam" id="PF00867">
    <property type="entry name" value="XPG_I"/>
    <property type="match status" value="1"/>
</dbReference>
<evidence type="ECO:0000256" key="15">
    <source>
        <dbReference type="ARBA" id="ARBA00063178"/>
    </source>
</evidence>
<dbReference type="GO" id="GO:0006284">
    <property type="term" value="P:base-excision repair"/>
    <property type="evidence" value="ECO:0007669"/>
    <property type="project" value="UniProtKB-UniRule"/>
</dbReference>
<comment type="similarity">
    <text evidence="14 16">Belongs to the XPG/RAD2 endonuclease family. FEN1 subfamily.</text>
</comment>
<feature type="region of interest" description="Disordered" evidence="18">
    <location>
        <begin position="362"/>
        <end position="384"/>
    </location>
</feature>
<keyword evidence="2 16" id="KW-0235">DNA replication</keyword>
<comment type="function">
    <text evidence="13 16">Structure-specific nuclease with 5'-flap endonuclease and 5'-3' exonuclease activities involved in DNA replication and repair. During DNA replication, cleaves the 5'-overhanging flap structure that is generated by displacement synthesis when DNA polymerase encounters the 5'-end of a downstream Okazaki fragment. It enters the flap from the 5'-end and then tracks to cleave the flap base, leaving a nick for ligation. Also involved in the long patch base excision repair (LP-BER) pathway, by cleaving within the apurinic/apyrimidinic (AP) site-terminated flap. Acts as a genome stabilization factor that prevents flaps from equilibrating into structures that lead to duplications and deletions. Also possesses 5'-3' exonuclease activity on nicked or gapped double-stranded DNA, and exhibits RNase H activity. Also involved in replication and repair of rDNA and in repairing mitochondrial DNA.</text>
</comment>
<dbReference type="Gene3D" id="1.10.150.20">
    <property type="entry name" value="5' to 3' exonuclease, C-terminal subdomain"/>
    <property type="match status" value="1"/>
</dbReference>
<evidence type="ECO:0000256" key="4">
    <source>
        <dbReference type="ARBA" id="ARBA00022723"/>
    </source>
</evidence>
<organism evidence="21 22">
    <name type="scientific">Euplotes crassus</name>
    <dbReference type="NCBI Taxonomy" id="5936"/>
    <lineage>
        <taxon>Eukaryota</taxon>
        <taxon>Sar</taxon>
        <taxon>Alveolata</taxon>
        <taxon>Ciliophora</taxon>
        <taxon>Intramacronucleata</taxon>
        <taxon>Spirotrichea</taxon>
        <taxon>Hypotrichia</taxon>
        <taxon>Euplotida</taxon>
        <taxon>Euplotidae</taxon>
        <taxon>Moneuplotes</taxon>
    </lineage>
</organism>
<evidence type="ECO:0000256" key="8">
    <source>
        <dbReference type="ARBA" id="ARBA00022839"/>
    </source>
</evidence>
<dbReference type="PANTHER" id="PTHR11081">
    <property type="entry name" value="FLAP ENDONUCLEASE FAMILY MEMBER"/>
    <property type="match status" value="1"/>
</dbReference>
<dbReference type="InterPro" id="IPR023426">
    <property type="entry name" value="Flap_endonuc"/>
</dbReference>
<evidence type="ECO:0000256" key="16">
    <source>
        <dbReference type="HAMAP-Rule" id="MF_03140"/>
    </source>
</evidence>
<dbReference type="InterPro" id="IPR006084">
    <property type="entry name" value="XPG/Rad2"/>
</dbReference>
<evidence type="ECO:0000256" key="18">
    <source>
        <dbReference type="SAM" id="MobiDB-lite"/>
    </source>
</evidence>
<proteinExistence type="inferred from homology"/>
<dbReference type="EC" id="3.1.-.-" evidence="16"/>
<dbReference type="GO" id="GO:0005654">
    <property type="term" value="C:nucleoplasm"/>
    <property type="evidence" value="ECO:0007669"/>
    <property type="project" value="UniProtKB-SubCell"/>
</dbReference>
<evidence type="ECO:0000256" key="9">
    <source>
        <dbReference type="ARBA" id="ARBA00022842"/>
    </source>
</evidence>
<keyword evidence="7 16" id="KW-0378">Hydrolase</keyword>
<evidence type="ECO:0000256" key="3">
    <source>
        <dbReference type="ARBA" id="ARBA00022722"/>
    </source>
</evidence>
<evidence type="ECO:0000256" key="7">
    <source>
        <dbReference type="ARBA" id="ARBA00022801"/>
    </source>
</evidence>
<dbReference type="Gene3D" id="3.40.50.1010">
    <property type="entry name" value="5'-nuclease"/>
    <property type="match status" value="1"/>
</dbReference>
<comment type="cofactor">
    <cofactor evidence="16">
        <name>Mg(2+)</name>
        <dbReference type="ChEBI" id="CHEBI:18420"/>
    </cofactor>
    <text evidence="16">Binds 2 magnesium ions per subunit. They probably participate in the reaction catalyzed by the enzyme. May bind an additional third magnesium ion after substrate binding.</text>
</comment>
<dbReference type="InterPro" id="IPR006086">
    <property type="entry name" value="XPG-I_dom"/>
</dbReference>
<dbReference type="SMART" id="SM00484">
    <property type="entry name" value="XPGI"/>
    <property type="match status" value="1"/>
</dbReference>
<accession>A0AAD1UUG0</accession>
<dbReference type="GO" id="GO:0043137">
    <property type="term" value="P:DNA replication, removal of RNA primer"/>
    <property type="evidence" value="ECO:0007669"/>
    <property type="project" value="UniProtKB-UniRule"/>
</dbReference>
<evidence type="ECO:0000256" key="2">
    <source>
        <dbReference type="ARBA" id="ARBA00022705"/>
    </source>
</evidence>
<evidence type="ECO:0000259" key="19">
    <source>
        <dbReference type="SMART" id="SM00484"/>
    </source>
</evidence>
<dbReference type="Proteomes" id="UP001295684">
    <property type="component" value="Unassembled WGS sequence"/>
</dbReference>
<evidence type="ECO:0000256" key="11">
    <source>
        <dbReference type="ARBA" id="ARBA00023204"/>
    </source>
</evidence>
<feature type="domain" description="XPG N-terminal" evidence="20">
    <location>
        <begin position="1"/>
        <end position="112"/>
    </location>
</feature>
<dbReference type="Pfam" id="PF00752">
    <property type="entry name" value="XPG_N"/>
    <property type="match status" value="1"/>
</dbReference>
<keyword evidence="3 16" id="KW-0540">Nuclease</keyword>
<keyword evidence="12 16" id="KW-0539">Nucleus</keyword>
<dbReference type="InterPro" id="IPR006085">
    <property type="entry name" value="XPG_DNA_repair_N"/>
</dbReference>
<keyword evidence="1 16" id="KW-0597">Phosphoprotein</keyword>
<reference evidence="21" key="1">
    <citation type="submission" date="2023-07" db="EMBL/GenBank/DDBJ databases">
        <authorList>
            <consortium name="AG Swart"/>
            <person name="Singh M."/>
            <person name="Singh A."/>
            <person name="Seah K."/>
            <person name="Emmerich C."/>
        </authorList>
    </citation>
    <scope>NUCLEOTIDE SEQUENCE</scope>
    <source>
        <strain evidence="21">DP1</strain>
    </source>
</reference>
<dbReference type="GO" id="GO:0000287">
    <property type="term" value="F:magnesium ion binding"/>
    <property type="evidence" value="ECO:0007669"/>
    <property type="project" value="UniProtKB-UniRule"/>
</dbReference>
<evidence type="ECO:0000259" key="20">
    <source>
        <dbReference type="SMART" id="SM00485"/>
    </source>
</evidence>
<dbReference type="CDD" id="cd09867">
    <property type="entry name" value="PIN_FEN1"/>
    <property type="match status" value="1"/>
</dbReference>
<keyword evidence="9 16" id="KW-0460">Magnesium</keyword>
<keyword evidence="10 16" id="KW-0496">Mitochondrion</keyword>
<evidence type="ECO:0000313" key="21">
    <source>
        <dbReference type="EMBL" id="CAI2372154.1"/>
    </source>
</evidence>